<dbReference type="RefSeq" id="XP_065331009.1">
    <property type="nucleotide sequence ID" value="XM_065474937.1"/>
</dbReference>
<reference evidence="2" key="1">
    <citation type="journal article" date="2024" name="BMC Genomics">
        <title>Functional annotation of a divergent genome using sequence and structure-based similarity.</title>
        <authorList>
            <person name="Svedberg D."/>
            <person name="Winiger R.R."/>
            <person name="Berg A."/>
            <person name="Sharma H."/>
            <person name="Tellgren-Roth C."/>
            <person name="Debrunner-Vossbrinck B.A."/>
            <person name="Vossbrinck C.R."/>
            <person name="Barandun J."/>
        </authorList>
    </citation>
    <scope>NUCLEOTIDE SEQUENCE</scope>
    <source>
        <strain evidence="2">Illinois isolate</strain>
    </source>
</reference>
<name>A0AAX4JFX9_9MICR</name>
<feature type="compositionally biased region" description="Polar residues" evidence="1">
    <location>
        <begin position="136"/>
        <end position="151"/>
    </location>
</feature>
<gene>
    <name evidence="2" type="ORF">VNE69_11034</name>
</gene>
<dbReference type="GeneID" id="90542708"/>
<feature type="region of interest" description="Disordered" evidence="1">
    <location>
        <begin position="131"/>
        <end position="268"/>
    </location>
</feature>
<proteinExistence type="predicted"/>
<keyword evidence="3" id="KW-1185">Reference proteome</keyword>
<feature type="compositionally biased region" description="Basic and acidic residues" evidence="1">
    <location>
        <begin position="154"/>
        <end position="185"/>
    </location>
</feature>
<organism evidence="2 3">
    <name type="scientific">Vairimorpha necatrix</name>
    <dbReference type="NCBI Taxonomy" id="6039"/>
    <lineage>
        <taxon>Eukaryota</taxon>
        <taxon>Fungi</taxon>
        <taxon>Fungi incertae sedis</taxon>
        <taxon>Microsporidia</taxon>
        <taxon>Nosematidae</taxon>
        <taxon>Vairimorpha</taxon>
    </lineage>
</organism>
<feature type="compositionally biased region" description="Basic and acidic residues" evidence="1">
    <location>
        <begin position="230"/>
        <end position="248"/>
    </location>
</feature>
<evidence type="ECO:0000256" key="1">
    <source>
        <dbReference type="SAM" id="MobiDB-lite"/>
    </source>
</evidence>
<dbReference type="AlphaFoldDB" id="A0AAX4JFX9"/>
<evidence type="ECO:0000313" key="2">
    <source>
        <dbReference type="EMBL" id="WUR04864.1"/>
    </source>
</evidence>
<sequence length="429" mass="49066">MHLLHAIVSPVAKKAFKYAKKKVRKMEILGISPRTFFPSSKIKKSKSLNIFPSSEEQNKKRKKSKTSMNEDESEGDEQSDSETSHSISSAYSNSDLRAQVLKKNMSSDMNLNAVSQENINMKTNMNVEETRDIKENVSTNETASTSQISRTRTVRKESADSTRVRSDSPKVRKERSDSPKVRKEIFVSPSVTTRKQHRPPRIVGMIKKPGSSSPLTPTLLNAENKSSPPRSKDTKSNKKDNDSDKQESSDSDTGINSQASPSKSPKDDFTFLYQPQPYKISLNKKQRDHYKLKFIDACNMFKVNPEILNPFKNLVYAYQSYCHDVLPLKIKDESKKKFNTLFLSRKNKIAFALMKLSECESIDKIYEIVNEGDKTLYLDNNIVHFLKECSNYDNSEDTVFTVKISDNVHDITYLELAIYAFARYCYNIF</sequence>
<evidence type="ECO:0000313" key="3">
    <source>
        <dbReference type="Proteomes" id="UP001334084"/>
    </source>
</evidence>
<protein>
    <submittedName>
        <fullName evidence="2">Uncharacterized protein</fullName>
    </submittedName>
</protein>
<feature type="compositionally biased region" description="Polar residues" evidence="1">
    <location>
        <begin position="254"/>
        <end position="263"/>
    </location>
</feature>
<dbReference type="EMBL" id="CP142736">
    <property type="protein sequence ID" value="WUR04864.1"/>
    <property type="molecule type" value="Genomic_DNA"/>
</dbReference>
<feature type="region of interest" description="Disordered" evidence="1">
    <location>
        <begin position="47"/>
        <end position="94"/>
    </location>
</feature>
<feature type="compositionally biased region" description="Polar residues" evidence="1">
    <location>
        <begin position="210"/>
        <end position="229"/>
    </location>
</feature>
<accession>A0AAX4JFX9</accession>
<dbReference type="KEGG" id="vnx:VNE69_11034"/>
<feature type="compositionally biased region" description="Polar residues" evidence="1">
    <location>
        <begin position="84"/>
        <end position="94"/>
    </location>
</feature>
<dbReference type="Proteomes" id="UP001334084">
    <property type="component" value="Chromosome 11"/>
</dbReference>
<feature type="compositionally biased region" description="Acidic residues" evidence="1">
    <location>
        <begin position="69"/>
        <end position="80"/>
    </location>
</feature>